<organism evidence="1 2">
    <name type="scientific">Microcebus murinus</name>
    <name type="common">Gray mouse lemur</name>
    <name type="synonym">Lemur murinus</name>
    <dbReference type="NCBI Taxonomy" id="30608"/>
    <lineage>
        <taxon>Eukaryota</taxon>
        <taxon>Metazoa</taxon>
        <taxon>Chordata</taxon>
        <taxon>Craniata</taxon>
        <taxon>Vertebrata</taxon>
        <taxon>Euteleostomi</taxon>
        <taxon>Mammalia</taxon>
        <taxon>Eutheria</taxon>
        <taxon>Euarchontoglires</taxon>
        <taxon>Primates</taxon>
        <taxon>Strepsirrhini</taxon>
        <taxon>Lemuriformes</taxon>
        <taxon>Cheirogaleidae</taxon>
        <taxon>Microcebus</taxon>
    </lineage>
</organism>
<dbReference type="EMBL" id="ABDC03001158">
    <property type="status" value="NOT_ANNOTATED_CDS"/>
    <property type="molecule type" value="Genomic_DNA"/>
</dbReference>
<name>A0A8C5YJ93_MICMU</name>
<keyword evidence="2" id="KW-1185">Reference proteome</keyword>
<accession>A0A8C5YJ93</accession>
<sequence length="107" mass="11992">MPKLSLQLIILDKALWFALRAIFKEILPWLKVPILLYNDPGHVQDILWITPGNPLHRASPIGLLPASTFVLYISNFSPGAKTLREKRGASASALAEPERYFHCLLST</sequence>
<reference evidence="1" key="3">
    <citation type="submission" date="2025-09" db="UniProtKB">
        <authorList>
            <consortium name="Ensembl"/>
        </authorList>
    </citation>
    <scope>IDENTIFICATION</scope>
</reference>
<evidence type="ECO:0000313" key="1">
    <source>
        <dbReference type="Ensembl" id="ENSMICP00000051227.1"/>
    </source>
</evidence>
<dbReference type="AlphaFoldDB" id="A0A8C5YJ93"/>
<reference evidence="1" key="2">
    <citation type="submission" date="2025-08" db="UniProtKB">
        <authorList>
            <consortium name="Ensembl"/>
        </authorList>
    </citation>
    <scope>IDENTIFICATION</scope>
</reference>
<protein>
    <submittedName>
        <fullName evidence="1">Uncharacterized protein</fullName>
    </submittedName>
</protein>
<reference evidence="1" key="1">
    <citation type="submission" date="2016-12" db="EMBL/GenBank/DDBJ databases">
        <title>Mouse lemur reference genome and diversity panel.</title>
        <authorList>
            <person name="Harris R."/>
            <person name="Larsen P."/>
            <person name="Liu Y."/>
            <person name="Hughes D.S."/>
            <person name="Murali S."/>
            <person name="Raveendran M."/>
            <person name="Korchina V."/>
            <person name="Wang M."/>
            <person name="Jhangiani S."/>
            <person name="Bandaranaike D."/>
            <person name="Bellair M."/>
            <person name="Blankenburg K."/>
            <person name="Chao H."/>
            <person name="Dahdouli M."/>
            <person name="Dinh H."/>
            <person name="Doddapaneni H."/>
            <person name="English A."/>
            <person name="Firestine M."/>
            <person name="Gnanaolivu R."/>
            <person name="Gross S."/>
            <person name="Hernandez B."/>
            <person name="Javaid M."/>
            <person name="Jayaseelan J."/>
            <person name="Jones J."/>
            <person name="Khan Z."/>
            <person name="Kovar C."/>
            <person name="Kurapati P."/>
            <person name="Le B."/>
            <person name="Lee S."/>
            <person name="Li M."/>
            <person name="Mathew T."/>
            <person name="Narasimhan A."/>
            <person name="Ngo D."/>
            <person name="Nguyen L."/>
            <person name="Okwuonu G."/>
            <person name="Ongeri F."/>
            <person name="Osuji N."/>
            <person name="Pu L.-L."/>
            <person name="Puazo M."/>
            <person name="Quiroz J."/>
            <person name="Raj R."/>
            <person name="Rajbhandari K."/>
            <person name="Reid J.G."/>
            <person name="Santibanez J."/>
            <person name="Sexton D."/>
            <person name="Skinner E."/>
            <person name="Vee V."/>
            <person name="Weissenberger G."/>
            <person name="Wu Y."/>
            <person name="Xin Y."/>
            <person name="Han Y."/>
            <person name="Campbell C."/>
            <person name="Brown A."/>
            <person name="Sullivan B."/>
            <person name="Shelton J."/>
            <person name="Brown S."/>
            <person name="Dudchenko O."/>
            <person name="Machol I."/>
            <person name="Durand N."/>
            <person name="Shamim M."/>
            <person name="Lieberman A."/>
            <person name="Muzny D.M."/>
            <person name="Richards S."/>
            <person name="Yoder A."/>
            <person name="Worley K.C."/>
            <person name="Rogers J."/>
            <person name="Gibbs R.A."/>
        </authorList>
    </citation>
    <scope>NUCLEOTIDE SEQUENCE [LARGE SCALE GENOMIC DNA]</scope>
</reference>
<evidence type="ECO:0000313" key="2">
    <source>
        <dbReference type="Proteomes" id="UP000694394"/>
    </source>
</evidence>
<dbReference type="Proteomes" id="UP000694394">
    <property type="component" value="Chromosome 1"/>
</dbReference>
<proteinExistence type="predicted"/>
<dbReference type="Ensembl" id="ENSMICT00000072730.1">
    <property type="protein sequence ID" value="ENSMICP00000051227.1"/>
    <property type="gene ID" value="ENSMICG00000049372.1"/>
</dbReference>